<accession>A0A8B9A4L0</accession>
<feature type="signal peptide" evidence="1">
    <location>
        <begin position="1"/>
        <end position="23"/>
    </location>
</feature>
<keyword evidence="1" id="KW-0732">Signal</keyword>
<name>A0A8B9A4L0_PHODC</name>
<dbReference type="Proteomes" id="UP000228380">
    <property type="component" value="Unplaced"/>
</dbReference>
<dbReference type="AlphaFoldDB" id="A0A8B9A4L0"/>
<dbReference type="RefSeq" id="XP_038978783.1">
    <property type="nucleotide sequence ID" value="XM_039122855.1"/>
</dbReference>
<feature type="domain" description="Nucleotide-diphospho-sugar transferase" evidence="2">
    <location>
        <begin position="102"/>
        <end position="171"/>
    </location>
</feature>
<reference evidence="4" key="1">
    <citation type="submission" date="2025-08" db="UniProtKB">
        <authorList>
            <consortium name="RefSeq"/>
        </authorList>
    </citation>
    <scope>IDENTIFICATION</scope>
    <source>
        <tissue evidence="4">Young leaves</tissue>
    </source>
</reference>
<feature type="chain" id="PRO_5034145590" evidence="1">
    <location>
        <begin position="24"/>
        <end position="182"/>
    </location>
</feature>
<organism evidence="3 4">
    <name type="scientific">Phoenix dactylifera</name>
    <name type="common">Date palm</name>
    <dbReference type="NCBI Taxonomy" id="42345"/>
    <lineage>
        <taxon>Eukaryota</taxon>
        <taxon>Viridiplantae</taxon>
        <taxon>Streptophyta</taxon>
        <taxon>Embryophyta</taxon>
        <taxon>Tracheophyta</taxon>
        <taxon>Spermatophyta</taxon>
        <taxon>Magnoliopsida</taxon>
        <taxon>Liliopsida</taxon>
        <taxon>Arecaceae</taxon>
        <taxon>Coryphoideae</taxon>
        <taxon>Phoeniceae</taxon>
        <taxon>Phoenix</taxon>
    </lineage>
</organism>
<evidence type="ECO:0000313" key="3">
    <source>
        <dbReference type="Proteomes" id="UP000228380"/>
    </source>
</evidence>
<keyword evidence="3" id="KW-1185">Reference proteome</keyword>
<protein>
    <submittedName>
        <fullName evidence="4">Uncharacterized protein At4g15970-like</fullName>
    </submittedName>
</protein>
<dbReference type="PANTHER" id="PTHR46038:SF38">
    <property type="entry name" value="GLYCOSYLTRANSFERASE-RELATED"/>
    <property type="match status" value="1"/>
</dbReference>
<evidence type="ECO:0000313" key="4">
    <source>
        <dbReference type="RefSeq" id="XP_038978783.1"/>
    </source>
</evidence>
<dbReference type="Pfam" id="PF03407">
    <property type="entry name" value="Nucleotid_trans"/>
    <property type="match status" value="1"/>
</dbReference>
<gene>
    <name evidence="4" type="primary">LOC103696814</name>
</gene>
<dbReference type="OrthoDB" id="784961at2759"/>
<proteinExistence type="predicted"/>
<dbReference type="InterPro" id="IPR005069">
    <property type="entry name" value="Nucl-diP-sugar_transferase"/>
</dbReference>
<dbReference type="InterPro" id="IPR044821">
    <property type="entry name" value="At1g28695/At4g15970-like"/>
</dbReference>
<dbReference type="PANTHER" id="PTHR46038">
    <property type="entry name" value="EXPRESSED PROTEIN-RELATED"/>
    <property type="match status" value="1"/>
</dbReference>
<evidence type="ECO:0000256" key="1">
    <source>
        <dbReference type="SAM" id="SignalP"/>
    </source>
</evidence>
<dbReference type="KEGG" id="pda:103696814"/>
<sequence length="182" mass="20486">MHPDALLVLAVVAFPCAVLYRAASPFVPACPPSGGIPCPPTLTSPSTPLICEDVRLERILKEAAMEDKTVILTTLNAAWASSGSIIDLFIESFRLGDGTPRLLNHLVIIAWDQKAYMRCMSIHFHCFALITDGVDSSEEERFMTLGYLNMMWRRIEFLRVVLEKGYNFIFSVHSFTFMYLSF</sequence>
<evidence type="ECO:0000259" key="2">
    <source>
        <dbReference type="Pfam" id="PF03407"/>
    </source>
</evidence>
<dbReference type="GeneID" id="103696814"/>